<dbReference type="Pfam" id="PF01926">
    <property type="entry name" value="MMR_HSR1"/>
    <property type="match status" value="1"/>
</dbReference>
<dbReference type="EMBL" id="MU150269">
    <property type="protein sequence ID" value="KAF9462716.1"/>
    <property type="molecule type" value="Genomic_DNA"/>
</dbReference>
<accession>A0A9P5Y6S1</accession>
<dbReference type="InterPro" id="IPR027417">
    <property type="entry name" value="P-loop_NTPase"/>
</dbReference>
<dbReference type="Gene3D" id="3.40.50.300">
    <property type="entry name" value="P-loop containing nucleotide triphosphate hydrolases"/>
    <property type="match status" value="1"/>
</dbReference>
<keyword evidence="3" id="KW-1185">Reference proteome</keyword>
<comment type="caution">
    <text evidence="2">The sequence shown here is derived from an EMBL/GenBank/DDBJ whole genome shotgun (WGS) entry which is preliminary data.</text>
</comment>
<proteinExistence type="predicted"/>
<dbReference type="Proteomes" id="UP000807353">
    <property type="component" value="Unassembled WGS sequence"/>
</dbReference>
<evidence type="ECO:0000259" key="1">
    <source>
        <dbReference type="Pfam" id="PF01926"/>
    </source>
</evidence>
<evidence type="ECO:0000313" key="3">
    <source>
        <dbReference type="Proteomes" id="UP000807353"/>
    </source>
</evidence>
<dbReference type="InterPro" id="IPR006073">
    <property type="entry name" value="GTP-bd"/>
</dbReference>
<protein>
    <recommendedName>
        <fullName evidence="1">G domain-containing protein</fullName>
    </recommendedName>
</protein>
<dbReference type="OrthoDB" id="59699at2759"/>
<feature type="domain" description="G" evidence="1">
    <location>
        <begin position="35"/>
        <end position="173"/>
    </location>
</feature>
<evidence type="ECO:0000313" key="2">
    <source>
        <dbReference type="EMBL" id="KAF9462716.1"/>
    </source>
</evidence>
<reference evidence="2" key="1">
    <citation type="submission" date="2020-11" db="EMBL/GenBank/DDBJ databases">
        <authorList>
            <consortium name="DOE Joint Genome Institute"/>
            <person name="Ahrendt S."/>
            <person name="Riley R."/>
            <person name="Andreopoulos W."/>
            <person name="Labutti K."/>
            <person name="Pangilinan J."/>
            <person name="Ruiz-Duenas F.J."/>
            <person name="Barrasa J.M."/>
            <person name="Sanchez-Garcia M."/>
            <person name="Camarero S."/>
            <person name="Miyauchi S."/>
            <person name="Serrano A."/>
            <person name="Linde D."/>
            <person name="Babiker R."/>
            <person name="Drula E."/>
            <person name="Ayuso-Fernandez I."/>
            <person name="Pacheco R."/>
            <person name="Padilla G."/>
            <person name="Ferreira P."/>
            <person name="Barriuso J."/>
            <person name="Kellner H."/>
            <person name="Castanera R."/>
            <person name="Alfaro M."/>
            <person name="Ramirez L."/>
            <person name="Pisabarro A.G."/>
            <person name="Kuo A."/>
            <person name="Tritt A."/>
            <person name="Lipzen A."/>
            <person name="He G."/>
            <person name="Yan M."/>
            <person name="Ng V."/>
            <person name="Cullen D."/>
            <person name="Martin F."/>
            <person name="Rosso M.-N."/>
            <person name="Henrissat B."/>
            <person name="Hibbett D."/>
            <person name="Martinez A.T."/>
            <person name="Grigoriev I.V."/>
        </authorList>
    </citation>
    <scope>NUCLEOTIDE SEQUENCE</scope>
    <source>
        <strain evidence="2">CBS 247.69</strain>
    </source>
</reference>
<organism evidence="2 3">
    <name type="scientific">Collybia nuda</name>
    <dbReference type="NCBI Taxonomy" id="64659"/>
    <lineage>
        <taxon>Eukaryota</taxon>
        <taxon>Fungi</taxon>
        <taxon>Dikarya</taxon>
        <taxon>Basidiomycota</taxon>
        <taxon>Agaricomycotina</taxon>
        <taxon>Agaricomycetes</taxon>
        <taxon>Agaricomycetidae</taxon>
        <taxon>Agaricales</taxon>
        <taxon>Tricholomatineae</taxon>
        <taxon>Clitocybaceae</taxon>
        <taxon>Collybia</taxon>
    </lineage>
</organism>
<name>A0A9P5Y6S1_9AGAR</name>
<dbReference type="GO" id="GO:0005525">
    <property type="term" value="F:GTP binding"/>
    <property type="evidence" value="ECO:0007669"/>
    <property type="project" value="InterPro"/>
</dbReference>
<dbReference type="SUPFAM" id="SSF52540">
    <property type="entry name" value="P-loop containing nucleoside triphosphate hydrolases"/>
    <property type="match status" value="1"/>
</dbReference>
<sequence length="323" mass="36922">MFEIQSSTYLKPKPFNWQIEGQRYATLAKKAGRFRILVVGRANAGKTTILKKICNTTNDPDIYDIAGKKIDPSNIEPTTGRGAHNIANEMIFQSNPGFIFHDSCGFEAGGVDELEKVKHFILERSQEKELRNRVHVIWYCIPMNDSRPITNAEIQFFSKIRTGKVPVIAVFTKCEGLELQAIEELQNSQQLSYLDALHGAPEYAKKYLQNTHQVLKQYKYAPQGHVYLQEMEKLITDCQELVKCTSSVLDTNALQALFISTQQVSLEISLKYATKKILDLKIKKPNDRILSVSYIFKSIMDYFPYWLVCLLVNSAFTQVLLYC</sequence>
<gene>
    <name evidence="2" type="ORF">BDZ94DRAFT_704335</name>
</gene>
<dbReference type="AlphaFoldDB" id="A0A9P5Y6S1"/>
<dbReference type="CDD" id="cd00882">
    <property type="entry name" value="Ras_like_GTPase"/>
    <property type="match status" value="1"/>
</dbReference>